<dbReference type="Gene3D" id="3.10.20.30">
    <property type="match status" value="1"/>
</dbReference>
<accession>A0AAU0URD2</accession>
<protein>
    <submittedName>
        <fullName evidence="1">MoaD/ThiS family protein</fullName>
    </submittedName>
</protein>
<dbReference type="AlphaFoldDB" id="A0AAU0URD2"/>
<dbReference type="Pfam" id="PF02597">
    <property type="entry name" value="ThiS"/>
    <property type="match status" value="1"/>
</dbReference>
<proteinExistence type="predicted"/>
<reference evidence="1 2" key="1">
    <citation type="submission" date="2023-04" db="EMBL/GenBank/DDBJ databases">
        <authorList>
            <person name="Hsu D."/>
        </authorList>
    </citation>
    <scope>NUCLEOTIDE SEQUENCE [LARGE SCALE GENOMIC DNA]</scope>
    <source>
        <strain evidence="1 2">MK1</strain>
    </source>
</reference>
<name>A0AAU0URD2_9FIRM</name>
<gene>
    <name evidence="1" type="ORF">MFMK1_002914</name>
</gene>
<keyword evidence="2" id="KW-1185">Reference proteome</keyword>
<dbReference type="InterPro" id="IPR003749">
    <property type="entry name" value="ThiS/MoaD-like"/>
</dbReference>
<sequence length="78" mass="8613">MELEVRLFANLRDNYPKESKGVLTLSMPQGSTAAQLVRQLNIPKDLPLIILVNGRRQREDTLLNDGDRVGIFPPVGGG</sequence>
<dbReference type="RefSeq" id="WP_366922454.1">
    <property type="nucleotide sequence ID" value="NZ_CP121694.1"/>
</dbReference>
<dbReference type="EMBL" id="CP121694">
    <property type="protein sequence ID" value="WRO23067.1"/>
    <property type="molecule type" value="Genomic_DNA"/>
</dbReference>
<dbReference type="KEGG" id="dbc:MFMK1_002914"/>
<dbReference type="SUPFAM" id="SSF54285">
    <property type="entry name" value="MoaD/ThiS"/>
    <property type="match status" value="1"/>
</dbReference>
<organism evidence="1 2">
    <name type="scientific">Metallumcola ferriviriculae</name>
    <dbReference type="NCBI Taxonomy" id="3039180"/>
    <lineage>
        <taxon>Bacteria</taxon>
        <taxon>Bacillati</taxon>
        <taxon>Bacillota</taxon>
        <taxon>Clostridia</taxon>
        <taxon>Neomoorellales</taxon>
        <taxon>Desulfitibacteraceae</taxon>
        <taxon>Metallumcola</taxon>
    </lineage>
</organism>
<dbReference type="InterPro" id="IPR012675">
    <property type="entry name" value="Beta-grasp_dom_sf"/>
</dbReference>
<dbReference type="InterPro" id="IPR016155">
    <property type="entry name" value="Mopterin_synth/thiamin_S_b"/>
</dbReference>
<evidence type="ECO:0000313" key="2">
    <source>
        <dbReference type="Proteomes" id="UP001329915"/>
    </source>
</evidence>
<evidence type="ECO:0000313" key="1">
    <source>
        <dbReference type="EMBL" id="WRO23067.1"/>
    </source>
</evidence>
<dbReference type="Proteomes" id="UP001329915">
    <property type="component" value="Chromosome"/>
</dbReference>